<keyword evidence="8" id="KW-1185">Reference proteome</keyword>
<dbReference type="PROSITE" id="PS00478">
    <property type="entry name" value="LIM_DOMAIN_1"/>
    <property type="match status" value="1"/>
</dbReference>
<dbReference type="InterPro" id="IPR001781">
    <property type="entry name" value="Znf_LIM"/>
</dbReference>
<dbReference type="Proteomes" id="UP001620626">
    <property type="component" value="Unassembled WGS sequence"/>
</dbReference>
<dbReference type="AlphaFoldDB" id="A0ABD2LMC2"/>
<evidence type="ECO:0000259" key="6">
    <source>
        <dbReference type="PROSITE" id="PS50023"/>
    </source>
</evidence>
<accession>A0ABD2LMC2</accession>
<dbReference type="Gene3D" id="2.10.110.10">
    <property type="entry name" value="Cysteine Rich Protein"/>
    <property type="match status" value="2"/>
</dbReference>
<protein>
    <recommendedName>
        <fullName evidence="6">LIM zinc-binding domain-containing protein</fullName>
    </recommendedName>
</protein>
<evidence type="ECO:0000256" key="1">
    <source>
        <dbReference type="ARBA" id="ARBA00022723"/>
    </source>
</evidence>
<evidence type="ECO:0000256" key="2">
    <source>
        <dbReference type="ARBA" id="ARBA00022737"/>
    </source>
</evidence>
<evidence type="ECO:0000256" key="4">
    <source>
        <dbReference type="ARBA" id="ARBA00023038"/>
    </source>
</evidence>
<reference evidence="7 8" key="1">
    <citation type="submission" date="2024-10" db="EMBL/GenBank/DDBJ databases">
        <authorList>
            <person name="Kim D."/>
        </authorList>
    </citation>
    <scope>NUCLEOTIDE SEQUENCE [LARGE SCALE GENOMIC DNA]</scope>
    <source>
        <strain evidence="7">BH-2024</strain>
    </source>
</reference>
<dbReference type="PANTHER" id="PTHR45787">
    <property type="entry name" value="LD11652P"/>
    <property type="match status" value="1"/>
</dbReference>
<gene>
    <name evidence="7" type="ORF">niasHT_007815</name>
</gene>
<keyword evidence="2" id="KW-0677">Repeat</keyword>
<dbReference type="GO" id="GO:0046872">
    <property type="term" value="F:metal ion binding"/>
    <property type="evidence" value="ECO:0007669"/>
    <property type="project" value="UniProtKB-KW"/>
</dbReference>
<keyword evidence="1 5" id="KW-0479">Metal-binding</keyword>
<comment type="caution">
    <text evidence="7">The sequence shown here is derived from an EMBL/GenBank/DDBJ whole genome shotgun (WGS) entry which is preliminary data.</text>
</comment>
<dbReference type="SMART" id="SM00132">
    <property type="entry name" value="LIM"/>
    <property type="match status" value="2"/>
</dbReference>
<evidence type="ECO:0000313" key="8">
    <source>
        <dbReference type="Proteomes" id="UP001620626"/>
    </source>
</evidence>
<sequence length="143" mass="16511">MIFCAECENPIAGNWCLYAISRYWHEECLRCVCCECRLVDQQNDHFFFRDGLCLCAWHYVRLFGRGGVCHLCAGQIGSSEWVLSVCRGRTHQKCVFHLQCFACAECNGRFCVGDPFIFSADGMVFCKGHFQQKEEQQQMNPNK</sequence>
<name>A0ABD2LMC2_9BILA</name>
<evidence type="ECO:0000313" key="7">
    <source>
        <dbReference type="EMBL" id="KAL3115810.1"/>
    </source>
</evidence>
<evidence type="ECO:0000256" key="5">
    <source>
        <dbReference type="PROSITE-ProRule" id="PRU00125"/>
    </source>
</evidence>
<dbReference type="EMBL" id="JBICBT010000363">
    <property type="protein sequence ID" value="KAL3115810.1"/>
    <property type="molecule type" value="Genomic_DNA"/>
</dbReference>
<dbReference type="PANTHER" id="PTHR45787:SF1">
    <property type="entry name" value="LIM ZINC-BINDING DOMAIN-CONTAINING PROTEIN"/>
    <property type="match status" value="1"/>
</dbReference>
<dbReference type="SUPFAM" id="SSF57716">
    <property type="entry name" value="Glucocorticoid receptor-like (DNA-binding domain)"/>
    <property type="match status" value="1"/>
</dbReference>
<keyword evidence="3 5" id="KW-0862">Zinc</keyword>
<dbReference type="PROSITE" id="PS50023">
    <property type="entry name" value="LIM_DOMAIN_2"/>
    <property type="match status" value="2"/>
</dbReference>
<feature type="domain" description="LIM zinc-binding" evidence="6">
    <location>
        <begin position="67"/>
        <end position="136"/>
    </location>
</feature>
<keyword evidence="4 5" id="KW-0440">LIM domain</keyword>
<dbReference type="Pfam" id="PF00412">
    <property type="entry name" value="LIM"/>
    <property type="match status" value="2"/>
</dbReference>
<organism evidence="7 8">
    <name type="scientific">Heterodera trifolii</name>
    <dbReference type="NCBI Taxonomy" id="157864"/>
    <lineage>
        <taxon>Eukaryota</taxon>
        <taxon>Metazoa</taxon>
        <taxon>Ecdysozoa</taxon>
        <taxon>Nematoda</taxon>
        <taxon>Chromadorea</taxon>
        <taxon>Rhabditida</taxon>
        <taxon>Tylenchina</taxon>
        <taxon>Tylenchomorpha</taxon>
        <taxon>Tylenchoidea</taxon>
        <taxon>Heteroderidae</taxon>
        <taxon>Heteroderinae</taxon>
        <taxon>Heterodera</taxon>
    </lineage>
</organism>
<dbReference type="InterPro" id="IPR050945">
    <property type="entry name" value="LMO_RBTN_TF"/>
</dbReference>
<feature type="domain" description="LIM zinc-binding" evidence="6">
    <location>
        <begin position="2"/>
        <end position="65"/>
    </location>
</feature>
<proteinExistence type="predicted"/>
<evidence type="ECO:0000256" key="3">
    <source>
        <dbReference type="ARBA" id="ARBA00022833"/>
    </source>
</evidence>